<dbReference type="Gene3D" id="3.40.50.720">
    <property type="entry name" value="NAD(P)-binding Rossmann-like Domain"/>
    <property type="match status" value="1"/>
</dbReference>
<dbReference type="PANTHER" id="PTHR48107:SF7">
    <property type="entry name" value="RE15974P"/>
    <property type="match status" value="1"/>
</dbReference>
<organism evidence="3">
    <name type="scientific">Streptomyces sp. NBC_01393</name>
    <dbReference type="NCBI Taxonomy" id="2903851"/>
    <lineage>
        <taxon>Bacteria</taxon>
        <taxon>Bacillati</taxon>
        <taxon>Actinomycetota</taxon>
        <taxon>Actinomycetes</taxon>
        <taxon>Kitasatosporales</taxon>
        <taxon>Streptomycetaceae</taxon>
        <taxon>Streptomyces</taxon>
    </lineage>
</organism>
<dbReference type="PRINTS" id="PR00080">
    <property type="entry name" value="SDRFAMILY"/>
</dbReference>
<evidence type="ECO:0000256" key="1">
    <source>
        <dbReference type="ARBA" id="ARBA00006484"/>
    </source>
</evidence>
<dbReference type="GO" id="GO:0016614">
    <property type="term" value="F:oxidoreductase activity, acting on CH-OH group of donors"/>
    <property type="evidence" value="ECO:0007669"/>
    <property type="project" value="UniProtKB-ARBA"/>
</dbReference>
<comment type="similarity">
    <text evidence="1">Belongs to the short-chain dehydrogenases/reductases (SDR) family.</text>
</comment>
<reference evidence="3" key="1">
    <citation type="submission" date="2022-10" db="EMBL/GenBank/DDBJ databases">
        <title>The complete genomes of actinobacterial strains from the NBC collection.</title>
        <authorList>
            <person name="Joergensen T.S."/>
            <person name="Alvarez Arevalo M."/>
            <person name="Sterndorff E.B."/>
            <person name="Faurdal D."/>
            <person name="Vuksanovic O."/>
            <person name="Mourched A.-S."/>
            <person name="Charusanti P."/>
            <person name="Shaw S."/>
            <person name="Blin K."/>
            <person name="Weber T."/>
        </authorList>
    </citation>
    <scope>NUCLEOTIDE SEQUENCE</scope>
    <source>
        <strain evidence="3">NBC_01393</strain>
    </source>
</reference>
<dbReference type="FunFam" id="3.40.50.720:FF:000084">
    <property type="entry name" value="Short-chain dehydrogenase reductase"/>
    <property type="match status" value="1"/>
</dbReference>
<evidence type="ECO:0000256" key="2">
    <source>
        <dbReference type="ARBA" id="ARBA00023002"/>
    </source>
</evidence>
<keyword evidence="2" id="KW-0560">Oxidoreductase</keyword>
<dbReference type="Pfam" id="PF13561">
    <property type="entry name" value="adh_short_C2"/>
    <property type="match status" value="1"/>
</dbReference>
<dbReference type="PANTHER" id="PTHR48107">
    <property type="entry name" value="NADPH-DEPENDENT ALDEHYDE REDUCTASE-LIKE PROTEIN, CHLOROPLASTIC-RELATED"/>
    <property type="match status" value="1"/>
</dbReference>
<evidence type="ECO:0000313" key="3">
    <source>
        <dbReference type="EMBL" id="WTZ11005.1"/>
    </source>
</evidence>
<gene>
    <name evidence="3" type="ORF">OG699_25320</name>
</gene>
<dbReference type="AlphaFoldDB" id="A0AAU3I3P1"/>
<sequence length="245" mass="24792">MRNGRRITVVTGGSRGIGAAVCRRLALEGHDVVIGYRSDRAAAEKVADAVVDAGRRCLTVAVDTSDAAAVDGLFDAAAAELGQVTGLVNNAGVSGPNGPLADADPDGMRGALAVNVLGYLLCARRAVREMTASGGGAIVNISSSAATLGSPGQYVHYAATKAAVDALTVGLSKEVAADGIRVNGVAPGVVWTDFHEDPQRPAWMADVIPMGRAGRPEEISGAVAWLLSDDASYTTGAVLRVAGGL</sequence>
<dbReference type="InterPro" id="IPR020904">
    <property type="entry name" value="Sc_DH/Rdtase_CS"/>
</dbReference>
<proteinExistence type="inferred from homology"/>
<protein>
    <submittedName>
        <fullName evidence="3">SDR family oxidoreductase</fullName>
    </submittedName>
</protein>
<dbReference type="InterPro" id="IPR002347">
    <property type="entry name" value="SDR_fam"/>
</dbReference>
<dbReference type="EMBL" id="CP109546">
    <property type="protein sequence ID" value="WTZ11005.1"/>
    <property type="molecule type" value="Genomic_DNA"/>
</dbReference>
<dbReference type="InterPro" id="IPR036291">
    <property type="entry name" value="NAD(P)-bd_dom_sf"/>
</dbReference>
<dbReference type="PROSITE" id="PS00061">
    <property type="entry name" value="ADH_SHORT"/>
    <property type="match status" value="1"/>
</dbReference>
<dbReference type="SUPFAM" id="SSF51735">
    <property type="entry name" value="NAD(P)-binding Rossmann-fold domains"/>
    <property type="match status" value="1"/>
</dbReference>
<dbReference type="PRINTS" id="PR00081">
    <property type="entry name" value="GDHRDH"/>
</dbReference>
<accession>A0AAU3I3P1</accession>
<name>A0AAU3I3P1_9ACTN</name>
<dbReference type="CDD" id="cd05233">
    <property type="entry name" value="SDR_c"/>
    <property type="match status" value="1"/>
</dbReference>